<evidence type="ECO:0000313" key="2">
    <source>
        <dbReference type="EMBL" id="OIR07732.1"/>
    </source>
</evidence>
<dbReference type="Pfam" id="PF04246">
    <property type="entry name" value="RseC_MucC"/>
    <property type="match status" value="1"/>
</dbReference>
<comment type="caution">
    <text evidence="2">The sequence shown here is derived from an EMBL/GenBank/DDBJ whole genome shotgun (WGS) entry which is preliminary data.</text>
</comment>
<evidence type="ECO:0000256" key="1">
    <source>
        <dbReference type="SAM" id="Phobius"/>
    </source>
</evidence>
<dbReference type="InterPro" id="IPR007359">
    <property type="entry name" value="SigmaE_reg_RseC_MucC"/>
</dbReference>
<feature type="transmembrane region" description="Helical" evidence="1">
    <location>
        <begin position="105"/>
        <end position="127"/>
    </location>
</feature>
<dbReference type="EMBL" id="MLJW01000035">
    <property type="protein sequence ID" value="OIR07732.1"/>
    <property type="molecule type" value="Genomic_DNA"/>
</dbReference>
<organism evidence="2">
    <name type="scientific">mine drainage metagenome</name>
    <dbReference type="NCBI Taxonomy" id="410659"/>
    <lineage>
        <taxon>unclassified sequences</taxon>
        <taxon>metagenomes</taxon>
        <taxon>ecological metagenomes</taxon>
    </lineage>
</organism>
<keyword evidence="1" id="KW-1133">Transmembrane helix</keyword>
<reference evidence="2" key="1">
    <citation type="submission" date="2016-10" db="EMBL/GenBank/DDBJ databases">
        <title>Sequence of Gallionella enrichment culture.</title>
        <authorList>
            <person name="Poehlein A."/>
            <person name="Muehling M."/>
            <person name="Daniel R."/>
        </authorList>
    </citation>
    <scope>NUCLEOTIDE SEQUENCE</scope>
</reference>
<proteinExistence type="predicted"/>
<accession>A0A1J5T1L2</accession>
<dbReference type="AlphaFoldDB" id="A0A1J5T1L2"/>
<dbReference type="PANTHER" id="PTHR35867:SF1">
    <property type="entry name" value="PROTEIN RSEC"/>
    <property type="match status" value="1"/>
</dbReference>
<dbReference type="PANTHER" id="PTHR35867">
    <property type="entry name" value="PROTEIN RSEC"/>
    <property type="match status" value="1"/>
</dbReference>
<dbReference type="PIRSF" id="PIRSF004923">
    <property type="entry name" value="RseC"/>
    <property type="match status" value="1"/>
</dbReference>
<protein>
    <submittedName>
        <fullName evidence="2">SoxR reducing system protein RseC</fullName>
    </submittedName>
</protein>
<sequence>MIRTTARVVSTDNGTILVEPRNESGCGGCKSRSACGVSGLGKYFSGNRKAIEVHCAEGVRAGDELQLSMSEGDMLKSGLLAYLLPSVLALVGAGVGASLDIGDIGAVLGAALGVAAGLLLGRLSGWVPNMSVKSKDKFATEHIEITEK</sequence>
<name>A0A1J5T1L2_9ZZZZ</name>
<keyword evidence="1" id="KW-0812">Transmembrane</keyword>
<keyword evidence="1" id="KW-0472">Membrane</keyword>
<gene>
    <name evidence="2" type="ORF">GALL_100140</name>
</gene>
<feature type="transmembrane region" description="Helical" evidence="1">
    <location>
        <begin position="79"/>
        <end position="99"/>
    </location>
</feature>
<dbReference type="InterPro" id="IPR026268">
    <property type="entry name" value="RseC"/>
</dbReference>